<organism evidence="1 2">
    <name type="scientific">Limosa lapponica baueri</name>
    <dbReference type="NCBI Taxonomy" id="1758121"/>
    <lineage>
        <taxon>Eukaryota</taxon>
        <taxon>Metazoa</taxon>
        <taxon>Chordata</taxon>
        <taxon>Craniata</taxon>
        <taxon>Vertebrata</taxon>
        <taxon>Euteleostomi</taxon>
        <taxon>Archelosauria</taxon>
        <taxon>Archosauria</taxon>
        <taxon>Dinosauria</taxon>
        <taxon>Saurischia</taxon>
        <taxon>Theropoda</taxon>
        <taxon>Coelurosauria</taxon>
        <taxon>Aves</taxon>
        <taxon>Neognathae</taxon>
        <taxon>Neoaves</taxon>
        <taxon>Charadriiformes</taxon>
        <taxon>Scolopacidae</taxon>
        <taxon>Limosa</taxon>
    </lineage>
</organism>
<dbReference type="OrthoDB" id="416454at2759"/>
<reference evidence="2" key="1">
    <citation type="submission" date="2017-11" db="EMBL/GenBank/DDBJ databases">
        <authorList>
            <person name="Lima N.C."/>
            <person name="Parody-Merino A.M."/>
            <person name="Battley P.F."/>
            <person name="Fidler A.E."/>
            <person name="Prosdocimi F."/>
        </authorList>
    </citation>
    <scope>NUCLEOTIDE SEQUENCE [LARGE SCALE GENOMIC DNA]</scope>
</reference>
<accession>A0A2I0TCI9</accession>
<evidence type="ECO:0000313" key="1">
    <source>
        <dbReference type="EMBL" id="PKU31509.1"/>
    </source>
</evidence>
<dbReference type="PANTHER" id="PTHR33395">
    <property type="entry name" value="TRANSCRIPTASE, PUTATIVE-RELATED-RELATED"/>
    <property type="match status" value="1"/>
</dbReference>
<keyword evidence="1" id="KW-0548">Nucleotidyltransferase</keyword>
<dbReference type="EMBL" id="KZ512679">
    <property type="protein sequence ID" value="PKU31509.1"/>
    <property type="molecule type" value="Genomic_DNA"/>
</dbReference>
<protein>
    <submittedName>
        <fullName evidence="1">Rna-directed dna polymerase from mobile element jockey-like</fullName>
    </submittedName>
</protein>
<dbReference type="GO" id="GO:0061343">
    <property type="term" value="P:cell adhesion involved in heart morphogenesis"/>
    <property type="evidence" value="ECO:0007669"/>
    <property type="project" value="TreeGrafter"/>
</dbReference>
<keyword evidence="2" id="KW-1185">Reference proteome</keyword>
<evidence type="ECO:0000313" key="2">
    <source>
        <dbReference type="Proteomes" id="UP000233556"/>
    </source>
</evidence>
<dbReference type="GO" id="GO:0007508">
    <property type="term" value="P:larval heart development"/>
    <property type="evidence" value="ECO:0007669"/>
    <property type="project" value="TreeGrafter"/>
</dbReference>
<gene>
    <name evidence="1" type="ORF">llap_18188</name>
</gene>
<name>A0A2I0TCI9_LIMLA</name>
<dbReference type="Proteomes" id="UP000233556">
    <property type="component" value="Unassembled WGS sequence"/>
</dbReference>
<dbReference type="AlphaFoldDB" id="A0A2I0TCI9"/>
<dbReference type="PANTHER" id="PTHR33395:SF22">
    <property type="entry name" value="REVERSE TRANSCRIPTASE DOMAIN-CONTAINING PROTEIN"/>
    <property type="match status" value="1"/>
</dbReference>
<dbReference type="GO" id="GO:0031012">
    <property type="term" value="C:extracellular matrix"/>
    <property type="evidence" value="ECO:0007669"/>
    <property type="project" value="TreeGrafter"/>
</dbReference>
<dbReference type="GO" id="GO:0003964">
    <property type="term" value="F:RNA-directed DNA polymerase activity"/>
    <property type="evidence" value="ECO:0007669"/>
    <property type="project" value="UniProtKB-KW"/>
</dbReference>
<reference evidence="2" key="2">
    <citation type="submission" date="2017-12" db="EMBL/GenBank/DDBJ databases">
        <title>Genome sequence of the Bar-tailed Godwit (Limosa lapponica baueri).</title>
        <authorList>
            <person name="Lima N.C.B."/>
            <person name="Parody-Merino A.M."/>
            <person name="Battley P.F."/>
            <person name="Fidler A.E."/>
            <person name="Prosdocimi F."/>
        </authorList>
    </citation>
    <scope>NUCLEOTIDE SEQUENCE [LARGE SCALE GENOMIC DNA]</scope>
</reference>
<sequence>MRAGRYSNIVFSKLRIGASTKSKKSGKGSRRPVWLSRELPKKLKWKKEVYSAWKKGLTTWEDYKNAVRVCRDEMREAKASLELKLARDVKVNKKVFFNYIGGKRKTRENVGPLLNEMGAMVTEDAEKAELLNATFASVFTAQASPQAPQTLEESEKVWTKEDFPLVEEDQVREQLSKLDNQKSMGPDGMHPRVLRELAEVIAGPLSIIFERSWRKRLPREVVESPSLEIFKTCLDAFLSSLL</sequence>
<keyword evidence="1" id="KW-0695">RNA-directed DNA polymerase</keyword>
<keyword evidence="1" id="KW-0808">Transferase</keyword>
<proteinExistence type="predicted"/>